<dbReference type="InterPro" id="IPR011605">
    <property type="entry name" value="NusB_fam"/>
</dbReference>
<gene>
    <name evidence="7" type="ORF">A2975_00470</name>
</gene>
<keyword evidence="5" id="KW-0804">Transcription</keyword>
<proteinExistence type="inferred from homology"/>
<evidence type="ECO:0000256" key="2">
    <source>
        <dbReference type="ARBA" id="ARBA00022814"/>
    </source>
</evidence>
<dbReference type="PANTHER" id="PTHR11078:SF3">
    <property type="entry name" value="ANTITERMINATION NUSB DOMAIN-CONTAINING PROTEIN"/>
    <property type="match status" value="1"/>
</dbReference>
<keyword evidence="3" id="KW-0694">RNA-binding</keyword>
<dbReference type="PANTHER" id="PTHR11078">
    <property type="entry name" value="N UTILIZATION SUBSTANCE PROTEIN B-RELATED"/>
    <property type="match status" value="1"/>
</dbReference>
<reference evidence="7 8" key="1">
    <citation type="journal article" date="2016" name="Nat. Commun.">
        <title>Thousands of microbial genomes shed light on interconnected biogeochemical processes in an aquifer system.</title>
        <authorList>
            <person name="Anantharaman K."/>
            <person name="Brown C.T."/>
            <person name="Hug L.A."/>
            <person name="Sharon I."/>
            <person name="Castelle C.J."/>
            <person name="Probst A.J."/>
            <person name="Thomas B.C."/>
            <person name="Singh A."/>
            <person name="Wilkins M.J."/>
            <person name="Karaoz U."/>
            <person name="Brodie E.L."/>
            <person name="Williams K.H."/>
            <person name="Hubbard S.S."/>
            <person name="Banfield J.F."/>
        </authorList>
    </citation>
    <scope>NUCLEOTIDE SEQUENCE [LARGE SCALE GENOMIC DNA]</scope>
</reference>
<feature type="domain" description="NusB/RsmB/TIM44" evidence="6">
    <location>
        <begin position="92"/>
        <end position="172"/>
    </location>
</feature>
<dbReference type="AlphaFoldDB" id="A0A1F8BXJ1"/>
<dbReference type="GO" id="GO:0005829">
    <property type="term" value="C:cytosol"/>
    <property type="evidence" value="ECO:0007669"/>
    <property type="project" value="TreeGrafter"/>
</dbReference>
<dbReference type="Pfam" id="PF01029">
    <property type="entry name" value="NusB"/>
    <property type="match status" value="1"/>
</dbReference>
<evidence type="ECO:0000256" key="1">
    <source>
        <dbReference type="ARBA" id="ARBA00005952"/>
    </source>
</evidence>
<dbReference type="GO" id="GO:0031564">
    <property type="term" value="P:transcription antitermination"/>
    <property type="evidence" value="ECO:0007669"/>
    <property type="project" value="UniProtKB-KW"/>
</dbReference>
<name>A0A1F8BXJ1_9BACT</name>
<comment type="caution">
    <text evidence="7">The sequence shown here is derived from an EMBL/GenBank/DDBJ whole genome shotgun (WGS) entry which is preliminary data.</text>
</comment>
<organism evidence="7 8">
    <name type="scientific">Candidatus Woesebacteria bacterium RIFCSPLOWO2_01_FULL_44_14</name>
    <dbReference type="NCBI Taxonomy" id="1802525"/>
    <lineage>
        <taxon>Bacteria</taxon>
        <taxon>Candidatus Woeseibacteriota</taxon>
    </lineage>
</organism>
<dbReference type="NCBIfam" id="TIGR01951">
    <property type="entry name" value="nusB"/>
    <property type="match status" value="1"/>
</dbReference>
<dbReference type="STRING" id="1802525.A2975_00470"/>
<dbReference type="InterPro" id="IPR035926">
    <property type="entry name" value="NusB-like_sf"/>
</dbReference>
<evidence type="ECO:0000259" key="6">
    <source>
        <dbReference type="Pfam" id="PF01029"/>
    </source>
</evidence>
<dbReference type="InterPro" id="IPR006027">
    <property type="entry name" value="NusB_RsmB_TIM44"/>
</dbReference>
<evidence type="ECO:0000256" key="5">
    <source>
        <dbReference type="ARBA" id="ARBA00023163"/>
    </source>
</evidence>
<accession>A0A1F8BXJ1</accession>
<dbReference type="EMBL" id="MGHL01000017">
    <property type="protein sequence ID" value="OGM68831.1"/>
    <property type="molecule type" value="Genomic_DNA"/>
</dbReference>
<keyword evidence="4" id="KW-0805">Transcription regulation</keyword>
<dbReference type="Proteomes" id="UP000178429">
    <property type="component" value="Unassembled WGS sequence"/>
</dbReference>
<dbReference type="GO" id="GO:0003723">
    <property type="term" value="F:RNA binding"/>
    <property type="evidence" value="ECO:0007669"/>
    <property type="project" value="UniProtKB-KW"/>
</dbReference>
<evidence type="ECO:0000256" key="3">
    <source>
        <dbReference type="ARBA" id="ARBA00022884"/>
    </source>
</evidence>
<evidence type="ECO:0000313" key="8">
    <source>
        <dbReference type="Proteomes" id="UP000178429"/>
    </source>
</evidence>
<evidence type="ECO:0000313" key="7">
    <source>
        <dbReference type="EMBL" id="OGM68831.1"/>
    </source>
</evidence>
<dbReference type="GO" id="GO:0006353">
    <property type="term" value="P:DNA-templated transcription termination"/>
    <property type="evidence" value="ECO:0007669"/>
    <property type="project" value="InterPro"/>
</dbReference>
<dbReference type="Gene3D" id="1.10.940.10">
    <property type="entry name" value="NusB-like"/>
    <property type="match status" value="1"/>
</dbReference>
<evidence type="ECO:0000256" key="4">
    <source>
        <dbReference type="ARBA" id="ARBA00023015"/>
    </source>
</evidence>
<keyword evidence="2" id="KW-0889">Transcription antitermination</keyword>
<comment type="similarity">
    <text evidence="1">Belongs to the NusB family.</text>
</comment>
<dbReference type="SUPFAM" id="SSF48013">
    <property type="entry name" value="NusB-like"/>
    <property type="match status" value="1"/>
</dbReference>
<protein>
    <submittedName>
        <fullName evidence="7">Transcription antitermination factor NusB</fullName>
    </submittedName>
</protein>
<sequence>MEILILFGKITLWEHYQRKSIPGAEATKEKMPPQTDWCFPTCKNALTVANSNGRTKFVYTAMKSKGDPRHLARRKAVRDLFAVNFTPQTVGDLAKKVLLKKNKIDKKIAKAAPAWPVENLNRIDHAVLQLALYELDYGNEPQKVIIDEAVELAKEFGSEASPSFVNGVLGTIIGKDL</sequence>